<keyword evidence="10" id="KW-0051">Antiviral defense</keyword>
<dbReference type="SUPFAM" id="SSF81631">
    <property type="entry name" value="PAP/OAS1 substrate-binding domain"/>
    <property type="match status" value="3"/>
</dbReference>
<comment type="similarity">
    <text evidence="4">Belongs to the 2-5A synthase family.</text>
</comment>
<evidence type="ECO:0000313" key="14">
    <source>
        <dbReference type="RefSeq" id="XP_020833693.1"/>
    </source>
</evidence>
<dbReference type="PROSITE" id="PS00833">
    <property type="entry name" value="25A_SYNTH_2"/>
    <property type="match status" value="2"/>
</dbReference>
<evidence type="ECO:0000256" key="9">
    <source>
        <dbReference type="ARBA" id="ARBA00022884"/>
    </source>
</evidence>
<keyword evidence="13" id="KW-1185">Reference proteome</keyword>
<dbReference type="InterPro" id="IPR006117">
    <property type="entry name" value="2-5OAS_C_CS"/>
</dbReference>
<evidence type="ECO:0000256" key="6">
    <source>
        <dbReference type="ARBA" id="ARBA00022490"/>
    </source>
</evidence>
<dbReference type="GO" id="GO:0003725">
    <property type="term" value="F:double-stranded RNA binding"/>
    <property type="evidence" value="ECO:0007669"/>
    <property type="project" value="TreeGrafter"/>
</dbReference>
<dbReference type="Gene3D" id="1.10.1410.20">
    <property type="entry name" value="2'-5'-oligoadenylate synthetase 1, domain 2"/>
    <property type="match status" value="3"/>
</dbReference>
<feature type="domain" description="Polymerase nucleotidyl transferase" evidence="11">
    <location>
        <begin position="800"/>
        <end position="868"/>
    </location>
</feature>
<dbReference type="FunCoup" id="A0A6P5JK48">
    <property type="interactions" value="488"/>
</dbReference>
<comment type="cofactor">
    <cofactor evidence="2">
        <name>Mg(2+)</name>
        <dbReference type="ChEBI" id="CHEBI:18420"/>
    </cofactor>
</comment>
<dbReference type="EC" id="2.7.7.84" evidence="5"/>
<feature type="domain" description="Polymerase nucleotidyl transferase" evidence="11">
    <location>
        <begin position="58"/>
        <end position="138"/>
    </location>
</feature>
<evidence type="ECO:0000313" key="13">
    <source>
        <dbReference type="Proteomes" id="UP000515140"/>
    </source>
</evidence>
<feature type="domain" description="2'-5'-oligoadenylate synthetase 1" evidence="12">
    <location>
        <begin position="174"/>
        <end position="354"/>
    </location>
</feature>
<evidence type="ECO:0000256" key="4">
    <source>
        <dbReference type="ARBA" id="ARBA00009526"/>
    </source>
</evidence>
<dbReference type="GO" id="GO:0045087">
    <property type="term" value="P:innate immune response"/>
    <property type="evidence" value="ECO:0007669"/>
    <property type="project" value="UniProtKB-KW"/>
</dbReference>
<dbReference type="FunFam" id="3.30.460.10:FF:000007">
    <property type="entry name" value="2'-5'-oligoadenylate synthetase 1"/>
    <property type="match status" value="3"/>
</dbReference>
<evidence type="ECO:0000259" key="12">
    <source>
        <dbReference type="Pfam" id="PF10421"/>
    </source>
</evidence>
<keyword evidence="8" id="KW-0391">Immunity</keyword>
<keyword evidence="6" id="KW-0963">Cytoplasm</keyword>
<dbReference type="Proteomes" id="UP000515140">
    <property type="component" value="Unplaced"/>
</dbReference>
<dbReference type="InterPro" id="IPR018952">
    <property type="entry name" value="2-5-oligoAdlate_synth_1_dom2/C"/>
</dbReference>
<dbReference type="GO" id="GO:0001730">
    <property type="term" value="F:2'-5'-oligoadenylate synthetase activity"/>
    <property type="evidence" value="ECO:0007669"/>
    <property type="project" value="UniProtKB-EC"/>
</dbReference>
<dbReference type="KEGG" id="pcw:110202068"/>
<feature type="domain" description="Polymerase nucleotidyl transferase" evidence="11">
    <location>
        <begin position="466"/>
        <end position="504"/>
    </location>
</feature>
<reference evidence="14" key="1">
    <citation type="submission" date="2025-08" db="UniProtKB">
        <authorList>
            <consortium name="RefSeq"/>
        </authorList>
    </citation>
    <scope>IDENTIFICATION</scope>
    <source>
        <tissue evidence="14">Spleen</tissue>
    </source>
</reference>
<evidence type="ECO:0000256" key="3">
    <source>
        <dbReference type="ARBA" id="ARBA00004496"/>
    </source>
</evidence>
<dbReference type="PROSITE" id="PS50152">
    <property type="entry name" value="25A_SYNTH_3"/>
    <property type="match status" value="3"/>
</dbReference>
<dbReference type="CDD" id="cd05400">
    <property type="entry name" value="NT_2-5OAS_ClassI-CCAase"/>
    <property type="match status" value="3"/>
</dbReference>
<evidence type="ECO:0000256" key="8">
    <source>
        <dbReference type="ARBA" id="ARBA00022859"/>
    </source>
</evidence>
<dbReference type="FunFam" id="1.10.1410.20:FF:000001">
    <property type="entry name" value="2'-5'-oligoadenylate synthetase 1"/>
    <property type="match status" value="3"/>
</dbReference>
<comment type="subcellular location">
    <subcellularLocation>
        <location evidence="3">Cytoplasm</location>
    </subcellularLocation>
</comment>
<dbReference type="PANTHER" id="PTHR11258">
    <property type="entry name" value="2-5 OLIGOADENYLATE SYNTHETASE"/>
    <property type="match status" value="1"/>
</dbReference>
<dbReference type="GO" id="GO:0051607">
    <property type="term" value="P:defense response to virus"/>
    <property type="evidence" value="ECO:0007669"/>
    <property type="project" value="UniProtKB-KW"/>
</dbReference>
<dbReference type="InterPro" id="IPR006116">
    <property type="entry name" value="NT_2-5OAS_ClassI-CCAase"/>
</dbReference>
<dbReference type="AlphaFoldDB" id="A0A6P5JK48"/>
<name>A0A6P5JK48_PHACI</name>
<dbReference type="InterPro" id="IPR043519">
    <property type="entry name" value="NT_sf"/>
</dbReference>
<accession>A0A6P5JK48</accession>
<feature type="domain" description="2'-5'-oligoadenylate synthetase 1" evidence="12">
    <location>
        <begin position="923"/>
        <end position="1103"/>
    </location>
</feature>
<dbReference type="InParanoid" id="A0A6P5JK48"/>
<evidence type="ECO:0000256" key="2">
    <source>
        <dbReference type="ARBA" id="ARBA00001946"/>
    </source>
</evidence>
<dbReference type="Gene3D" id="3.30.460.10">
    <property type="entry name" value="Beta Polymerase, domain 2"/>
    <property type="match status" value="3"/>
</dbReference>
<evidence type="ECO:0000256" key="1">
    <source>
        <dbReference type="ARBA" id="ARBA00001112"/>
    </source>
</evidence>
<evidence type="ECO:0000256" key="7">
    <source>
        <dbReference type="ARBA" id="ARBA00022588"/>
    </source>
</evidence>
<dbReference type="GO" id="GO:0016020">
    <property type="term" value="C:membrane"/>
    <property type="evidence" value="ECO:0007669"/>
    <property type="project" value="TreeGrafter"/>
</dbReference>
<dbReference type="GO" id="GO:0045071">
    <property type="term" value="P:negative regulation of viral genome replication"/>
    <property type="evidence" value="ECO:0007669"/>
    <property type="project" value="TreeGrafter"/>
</dbReference>
<feature type="domain" description="2'-5'-oligoadenylate synthetase 1" evidence="12">
    <location>
        <begin position="580"/>
        <end position="764"/>
    </location>
</feature>
<dbReference type="SUPFAM" id="SSF81301">
    <property type="entry name" value="Nucleotidyltransferase"/>
    <property type="match status" value="3"/>
</dbReference>
<organism evidence="13 14">
    <name type="scientific">Phascolarctos cinereus</name>
    <name type="common">Koala</name>
    <dbReference type="NCBI Taxonomy" id="38626"/>
    <lineage>
        <taxon>Eukaryota</taxon>
        <taxon>Metazoa</taxon>
        <taxon>Chordata</taxon>
        <taxon>Craniata</taxon>
        <taxon>Vertebrata</taxon>
        <taxon>Euteleostomi</taxon>
        <taxon>Mammalia</taxon>
        <taxon>Metatheria</taxon>
        <taxon>Diprotodontia</taxon>
        <taxon>Phascolarctidae</taxon>
        <taxon>Phascolarctos</taxon>
    </lineage>
</organism>
<dbReference type="Pfam" id="PF01909">
    <property type="entry name" value="NTP_transf_2"/>
    <property type="match status" value="3"/>
</dbReference>
<dbReference type="InterPro" id="IPR043518">
    <property type="entry name" value="2-5OAS_N_CS"/>
</dbReference>
<dbReference type="GO" id="GO:0005829">
    <property type="term" value="C:cytosol"/>
    <property type="evidence" value="ECO:0007669"/>
    <property type="project" value="TreeGrafter"/>
</dbReference>
<evidence type="ECO:0000256" key="5">
    <source>
        <dbReference type="ARBA" id="ARBA00012577"/>
    </source>
</evidence>
<dbReference type="Pfam" id="PF10421">
    <property type="entry name" value="OAS1_C"/>
    <property type="match status" value="3"/>
</dbReference>
<evidence type="ECO:0000256" key="10">
    <source>
        <dbReference type="ARBA" id="ARBA00023118"/>
    </source>
</evidence>
<keyword evidence="9" id="KW-0694">RNA-binding</keyword>
<keyword evidence="7" id="KW-0399">Innate immunity</keyword>
<protein>
    <recommendedName>
        <fullName evidence="5">2'-5' oligoadenylate synthase</fullName>
        <ecNumber evidence="5">2.7.7.84</ecNumber>
    </recommendedName>
</protein>
<dbReference type="GO" id="GO:0005654">
    <property type="term" value="C:nucleoplasm"/>
    <property type="evidence" value="ECO:0007669"/>
    <property type="project" value="TreeGrafter"/>
</dbReference>
<comment type="catalytic activity">
    <reaction evidence="1">
        <text>3 ATP = 5'-triphosphoadenylyl-(2'-&gt;5')-adenylyl-(2'-&gt;5')-adenosine + 2 diphosphate</text>
        <dbReference type="Rhea" id="RHEA:34407"/>
        <dbReference type="ChEBI" id="CHEBI:30616"/>
        <dbReference type="ChEBI" id="CHEBI:33019"/>
        <dbReference type="ChEBI" id="CHEBI:67143"/>
        <dbReference type="EC" id="2.7.7.84"/>
    </reaction>
</comment>
<dbReference type="PANTHER" id="PTHR11258:SF4">
    <property type="entry name" value="2'-5'-OLIGOADENYLATE SYNTHASE 3"/>
    <property type="match status" value="1"/>
</dbReference>
<sequence length="1106" mass="126127">MEMGIVDTMSLWDTRSRELDRYIENHLLPDTTFRTELRSAVDTISSFLKNNCFRGTWKSVQVTKAVKGGSSGKGTALRGRSDADLVVFLSDLKSYRDQIDRRGEFIEEIKKRLKECERDQHRMFQVKFEVNEVNKWTNPRVLSFRMTSKKISQWVEFDVLPAFDVLGQVTKDFRPNPQVYIQLINECWDGGEFSTCFTELQKRFLKQRCTKLKSLIRLVKHWYKMCKEQMDKLPPQYALELLTVYAWEHGSKKTDFNTAQGFRTVLYLIEHYRELMVYWTVNYDFQDVIIGNYLQSQLKKPRPVILDPADPTGDVGGGSRWRWDKLAQEAHLWSSAPCFQNWDGTWVQPWHVPVEQTLKGSKGFSPSEEAFSTGYPALLERCDCYRQRDPPAQEESNCTILGTISSWSQLRTLPAVSGAMGLYQTPGRALDKFVQDYLMPQKGFLDQVSQAVNTICKVLREKCFQNSASRIRVMKVIKGGSYGRGTALRGGSDADLIVFLSCFKAYADQGAWQPDGFAEIRAQLEACWQKHPQALILQFCAQGDPRALRFRLGSATLHSWMEVSLRPAFDALGPLNPGSKPRPQVYVDLLSNGSPAGVYSECFTELQRDFVNSRPSKLKNLILLMKHWHQQVTSQYEAGQQDDKHLPSVYALELLTIYAWEQAGRKDKFHMAEGFLTVLGLIRAYQQLCIYWTVNYDFEDKAIRSCLQKHLGKPRPLILDPADPTWNVGQGSWERLVQEAETCGCQPCFVNGDGSPVQPWDVMPALLQQTPSWDLDNFISKFLQPNREFLGQVSRAVDIICSFLKENCFRNSSTKVLKVVKGGSSGKGTALRGRSDADLVVFLSCFRGFTDQGANRAEIIAEIRAQLEACRREKQFDVKFEISKWENPRVLSFTLTSKTLDHSVDFDVLPAFNALGQLSSGTKPDTQVYIDLIDSYNNGGEFSSCFTELQRDFVISRPTKLKSLIRLVKHWYKQCMRAPKGRGALPPQYALELLTIYAWEQGNGTSQFNMAEGFRTVLELVQNYKNLCIYWKVNYDPDNEIIKNFLTQQLRKPRPIILDPADPTGNLGHGTRWDLLAKEAASYANSVCCANKSGDFVQPWALKVSS</sequence>
<evidence type="ECO:0000259" key="11">
    <source>
        <dbReference type="Pfam" id="PF01909"/>
    </source>
</evidence>
<dbReference type="PROSITE" id="PS00832">
    <property type="entry name" value="25A_SYNTH_1"/>
    <property type="match status" value="3"/>
</dbReference>
<gene>
    <name evidence="14" type="primary">LOC110202068</name>
</gene>
<dbReference type="RefSeq" id="XP_020833693.1">
    <property type="nucleotide sequence ID" value="XM_020978034.1"/>
</dbReference>
<dbReference type="GeneID" id="110202068"/>
<proteinExistence type="inferred from homology"/>
<dbReference type="InterPro" id="IPR002934">
    <property type="entry name" value="Polymerase_NTP_transf_dom"/>
</dbReference>